<dbReference type="InterPro" id="IPR036961">
    <property type="entry name" value="Kinesin_motor_dom_sf"/>
</dbReference>
<keyword evidence="4" id="KW-0505">Motor protein</keyword>
<dbReference type="GO" id="GO:0005737">
    <property type="term" value="C:cytoplasm"/>
    <property type="evidence" value="ECO:0007669"/>
    <property type="project" value="TreeGrafter"/>
</dbReference>
<dbReference type="OrthoDB" id="6108017at2759"/>
<dbReference type="GO" id="GO:0005524">
    <property type="term" value="F:ATP binding"/>
    <property type="evidence" value="ECO:0007669"/>
    <property type="project" value="UniProtKB-KW"/>
</dbReference>
<dbReference type="InterPro" id="IPR027417">
    <property type="entry name" value="P-loop_NTPase"/>
</dbReference>
<dbReference type="InterPro" id="IPR004009">
    <property type="entry name" value="SH3_Myosin"/>
</dbReference>
<dbReference type="GO" id="GO:0051015">
    <property type="term" value="F:actin filament binding"/>
    <property type="evidence" value="ECO:0007669"/>
    <property type="project" value="TreeGrafter"/>
</dbReference>
<evidence type="ECO:0000256" key="3">
    <source>
        <dbReference type="ARBA" id="ARBA00023123"/>
    </source>
</evidence>
<dbReference type="EMBL" id="MVGC01000020">
    <property type="protein sequence ID" value="RJE26507.1"/>
    <property type="molecule type" value="Genomic_DNA"/>
</dbReference>
<dbReference type="InterPro" id="IPR001609">
    <property type="entry name" value="Myosin_head_motor_dom-like"/>
</dbReference>
<dbReference type="GO" id="GO:0016020">
    <property type="term" value="C:membrane"/>
    <property type="evidence" value="ECO:0007669"/>
    <property type="project" value="TreeGrafter"/>
</dbReference>
<keyword evidence="5 6" id="KW-0009">Actin-binding</keyword>
<evidence type="ECO:0000256" key="5">
    <source>
        <dbReference type="ARBA" id="ARBA00023203"/>
    </source>
</evidence>
<dbReference type="GO" id="GO:0007015">
    <property type="term" value="P:actin filament organization"/>
    <property type="evidence" value="ECO:0007669"/>
    <property type="project" value="TreeGrafter"/>
</dbReference>
<proteinExistence type="inferred from homology"/>
<evidence type="ECO:0000259" key="7">
    <source>
        <dbReference type="PROSITE" id="PS51456"/>
    </source>
</evidence>
<dbReference type="SUPFAM" id="SSF52540">
    <property type="entry name" value="P-loop containing nucleoside triphosphate hydrolases"/>
    <property type="match status" value="1"/>
</dbReference>
<comment type="caution">
    <text evidence="9">The sequence shown here is derived from an EMBL/GenBank/DDBJ whole genome shotgun (WGS) entry which is preliminary data.</text>
</comment>
<dbReference type="PANTHER" id="PTHR13140">
    <property type="entry name" value="MYOSIN"/>
    <property type="match status" value="1"/>
</dbReference>
<feature type="domain" description="Myosin N-terminal SH3-like" evidence="8">
    <location>
        <begin position="6"/>
        <end position="59"/>
    </location>
</feature>
<keyword evidence="3 6" id="KW-0518">Myosin</keyword>
<dbReference type="PROSITE" id="PS51456">
    <property type="entry name" value="MYOSIN_MOTOR"/>
    <property type="match status" value="1"/>
</dbReference>
<protein>
    <submittedName>
        <fullName evidence="9">Class V myosin</fullName>
    </submittedName>
</protein>
<keyword evidence="2" id="KW-0067">ATP-binding</keyword>
<dbReference type="STRING" id="2070753.A0A3A2ZYQ0"/>
<evidence type="ECO:0000259" key="8">
    <source>
        <dbReference type="PROSITE" id="PS51844"/>
    </source>
</evidence>
<dbReference type="Pfam" id="PF00063">
    <property type="entry name" value="Myosin_head"/>
    <property type="match status" value="1"/>
</dbReference>
<name>A0A3A2ZYQ0_9EURO</name>
<dbReference type="AlphaFoldDB" id="A0A3A2ZYQ0"/>
<evidence type="ECO:0000256" key="2">
    <source>
        <dbReference type="ARBA" id="ARBA00022840"/>
    </source>
</evidence>
<organism evidence="9 10">
    <name type="scientific">Aspergillus sclerotialis</name>
    <dbReference type="NCBI Taxonomy" id="2070753"/>
    <lineage>
        <taxon>Eukaryota</taxon>
        <taxon>Fungi</taxon>
        <taxon>Dikarya</taxon>
        <taxon>Ascomycota</taxon>
        <taxon>Pezizomycotina</taxon>
        <taxon>Eurotiomycetes</taxon>
        <taxon>Eurotiomycetidae</taxon>
        <taxon>Eurotiales</taxon>
        <taxon>Aspergillaceae</taxon>
        <taxon>Aspergillus</taxon>
        <taxon>Aspergillus subgen. Polypaecilum</taxon>
    </lineage>
</organism>
<sequence>MAHSFEVGTRAWQPDPTEGWIASEVKEKLVDGDKVQLVFLLENGESRTIETTQAELLEDNNPNLPPLMNPAMLEASEDLTNLSHLNEPAGLSNPRPAILDHTNTFKVLQAIKLRYTQKEIYTYSGIVLIATNPFARVDSLYVPQMVQVYAGKHRASQAPHLFAIAEEAFA</sequence>
<dbReference type="PROSITE" id="PS51844">
    <property type="entry name" value="SH3_LIKE"/>
    <property type="match status" value="1"/>
</dbReference>
<comment type="caution">
    <text evidence="6">Lacks conserved residue(s) required for the propagation of feature annotation.</text>
</comment>
<reference evidence="10" key="1">
    <citation type="submission" date="2017-02" db="EMBL/GenBank/DDBJ databases">
        <authorList>
            <person name="Tafer H."/>
            <person name="Lopandic K."/>
        </authorList>
    </citation>
    <scope>NUCLEOTIDE SEQUENCE [LARGE SCALE GENOMIC DNA]</scope>
    <source>
        <strain evidence="10">CBS 366.77</strain>
    </source>
</reference>
<dbReference type="PANTHER" id="PTHR13140:SF706">
    <property type="entry name" value="DILUTE CLASS UNCONVENTIONAL MYOSIN, ISOFORM C"/>
    <property type="match status" value="1"/>
</dbReference>
<keyword evidence="1" id="KW-0547">Nucleotide-binding</keyword>
<accession>A0A3A2ZYQ0</accession>
<evidence type="ECO:0000313" key="10">
    <source>
        <dbReference type="Proteomes" id="UP000266188"/>
    </source>
</evidence>
<dbReference type="Gene3D" id="3.40.850.10">
    <property type="entry name" value="Kinesin motor domain"/>
    <property type="match status" value="1"/>
</dbReference>
<gene>
    <name evidence="9" type="ORF">PHISCL_01120</name>
</gene>
<evidence type="ECO:0000256" key="6">
    <source>
        <dbReference type="PROSITE-ProRule" id="PRU00782"/>
    </source>
</evidence>
<dbReference type="Proteomes" id="UP000266188">
    <property type="component" value="Unassembled WGS sequence"/>
</dbReference>
<keyword evidence="10" id="KW-1185">Reference proteome</keyword>
<feature type="domain" description="Myosin motor" evidence="7">
    <location>
        <begin position="91"/>
        <end position="170"/>
    </location>
</feature>
<dbReference type="GO" id="GO:0016459">
    <property type="term" value="C:myosin complex"/>
    <property type="evidence" value="ECO:0007669"/>
    <property type="project" value="UniProtKB-KW"/>
</dbReference>
<evidence type="ECO:0000313" key="9">
    <source>
        <dbReference type="EMBL" id="RJE26507.1"/>
    </source>
</evidence>
<comment type="similarity">
    <text evidence="6">Belongs to the TRAFAC class myosin-kinesin ATPase superfamily. Myosin family.</text>
</comment>
<evidence type="ECO:0000256" key="4">
    <source>
        <dbReference type="ARBA" id="ARBA00023175"/>
    </source>
</evidence>
<dbReference type="GO" id="GO:0000146">
    <property type="term" value="F:microfilament motor activity"/>
    <property type="evidence" value="ECO:0007669"/>
    <property type="project" value="TreeGrafter"/>
</dbReference>
<evidence type="ECO:0000256" key="1">
    <source>
        <dbReference type="ARBA" id="ARBA00022741"/>
    </source>
</evidence>